<keyword evidence="2" id="KW-0812">Transmembrane</keyword>
<comment type="caution">
    <text evidence="3">The sequence shown here is derived from an EMBL/GenBank/DDBJ whole genome shotgun (WGS) entry which is preliminary data.</text>
</comment>
<proteinExistence type="predicted"/>
<reference evidence="3" key="3">
    <citation type="submission" date="2023-05" db="EMBL/GenBank/DDBJ databases">
        <authorList>
            <person name="Smith C.H."/>
        </authorList>
    </citation>
    <scope>NUCLEOTIDE SEQUENCE</scope>
    <source>
        <strain evidence="3">CHS0354</strain>
        <tissue evidence="3">Mantle</tissue>
    </source>
</reference>
<feature type="region of interest" description="Disordered" evidence="1">
    <location>
        <begin position="208"/>
        <end position="239"/>
    </location>
</feature>
<reference evidence="3" key="2">
    <citation type="journal article" date="2021" name="Genome Biol. Evol.">
        <title>Developing a high-quality reference genome for a parasitic bivalve with doubly uniparental inheritance (Bivalvia: Unionida).</title>
        <authorList>
            <person name="Smith C.H."/>
        </authorList>
    </citation>
    <scope>NUCLEOTIDE SEQUENCE</scope>
    <source>
        <strain evidence="3">CHS0354</strain>
        <tissue evidence="3">Mantle</tissue>
    </source>
</reference>
<organism evidence="3 4">
    <name type="scientific">Potamilus streckersoni</name>
    <dbReference type="NCBI Taxonomy" id="2493646"/>
    <lineage>
        <taxon>Eukaryota</taxon>
        <taxon>Metazoa</taxon>
        <taxon>Spiralia</taxon>
        <taxon>Lophotrochozoa</taxon>
        <taxon>Mollusca</taxon>
        <taxon>Bivalvia</taxon>
        <taxon>Autobranchia</taxon>
        <taxon>Heteroconchia</taxon>
        <taxon>Palaeoheterodonta</taxon>
        <taxon>Unionida</taxon>
        <taxon>Unionoidea</taxon>
        <taxon>Unionidae</taxon>
        <taxon>Ambleminae</taxon>
        <taxon>Lampsilini</taxon>
        <taxon>Potamilus</taxon>
    </lineage>
</organism>
<feature type="transmembrane region" description="Helical" evidence="2">
    <location>
        <begin position="88"/>
        <end position="106"/>
    </location>
</feature>
<dbReference type="EMBL" id="JAEAOA010000816">
    <property type="protein sequence ID" value="KAK3580611.1"/>
    <property type="molecule type" value="Genomic_DNA"/>
</dbReference>
<sequence length="448" mass="51164">METKQQNIKNLKEWKEKIKEKWDEQRKQIILEGDEGIIHLTSHEKWDEQRKQMILEGAEGIIHVTTSHGSDEHEYAGTTEAENLRKTAGITTASLLVFIIIALIIVRRVKNQSKRKRFLRRSLQCETSHYANAEIAPVRTNDIESPSTSSGTVPLPVKKQRWPGVRYVSKRIGLLCGMDSRRFATNGFLSISKQPDSVQVPPLHSFADFPNGDHKSKRKEYSFVPSSSPSHKMRSGLHDKNDITNNICIESKNYSANDYDDQASEEITSAKDSSKVGYDIDRIYYSSVDAENHSSSDDYMEPVKSNENTSSNDYLEPEKSNKFNQNTCSDAYMEPGKSNLSNQNTRSDRCIEPVKSNQNTISDDYMEPLKSPKNTRSDRYIEPVKSNQATSLDDYIEPVKYNRSSQNTRSDRYMEPVKSNKATSLDDYIEPVKSKQNTRSDDYVELIN</sequence>
<evidence type="ECO:0000313" key="3">
    <source>
        <dbReference type="EMBL" id="KAK3580611.1"/>
    </source>
</evidence>
<dbReference type="AlphaFoldDB" id="A0AAE0RVW5"/>
<keyword evidence="4" id="KW-1185">Reference proteome</keyword>
<accession>A0AAE0RVW5</accession>
<feature type="region of interest" description="Disordered" evidence="1">
    <location>
        <begin position="289"/>
        <end position="389"/>
    </location>
</feature>
<keyword evidence="2" id="KW-0472">Membrane</keyword>
<reference evidence="3" key="1">
    <citation type="journal article" date="2021" name="Genome Biol. Evol.">
        <title>A High-Quality Reference Genome for a Parasitic Bivalve with Doubly Uniparental Inheritance (Bivalvia: Unionida).</title>
        <authorList>
            <person name="Smith C.H."/>
        </authorList>
    </citation>
    <scope>NUCLEOTIDE SEQUENCE</scope>
    <source>
        <strain evidence="3">CHS0354</strain>
    </source>
</reference>
<keyword evidence="2" id="KW-1133">Transmembrane helix</keyword>
<evidence type="ECO:0000256" key="2">
    <source>
        <dbReference type="SAM" id="Phobius"/>
    </source>
</evidence>
<name>A0AAE0RVW5_9BIVA</name>
<evidence type="ECO:0000256" key="1">
    <source>
        <dbReference type="SAM" id="MobiDB-lite"/>
    </source>
</evidence>
<gene>
    <name evidence="3" type="ORF">CHS0354_013364</name>
</gene>
<feature type="region of interest" description="Disordered" evidence="1">
    <location>
        <begin position="400"/>
        <end position="419"/>
    </location>
</feature>
<protein>
    <submittedName>
        <fullName evidence="3">Uncharacterized protein</fullName>
    </submittedName>
</protein>
<dbReference type="Proteomes" id="UP001195483">
    <property type="component" value="Unassembled WGS sequence"/>
</dbReference>
<evidence type="ECO:0000313" key="4">
    <source>
        <dbReference type="Proteomes" id="UP001195483"/>
    </source>
</evidence>